<proteinExistence type="predicted"/>
<dbReference type="Gene3D" id="2.10.70.100">
    <property type="match status" value="1"/>
</dbReference>
<sequence length="465" mass="48045">MPSSLFADPPTPPSGRGPVDALITQARRLRGEVDAVRRDAAAEDDTLWRWQRALCDLAVHQLDDLGAHLDQLRAGRPTGAPPCAGQAREADPGAAARTGPLTGRVGSAEWNLLTDEVSWSDELYGILDRPRAAGPMSLDELPSLVFAEDRALLASMVTGCLVDGRPVDGEFRVVHACGRVRTVHMMGEPVLDAAGRAASMWAVVRDVSDLRRGERVVRASRALVPRDAGPAGPRGRVLALPDAVLQDPGGAGPRAGGPAPLDVAAYCPQGGGGPLLGGDWYDVFELPDGDTLLAVGDLAGHGAATTSSVAMVRGALRGLAVAGIGPGPALGHLDRLVEAQEQPSLGSALCARHRQEAGTFSWAQAGLPAPVRFRDGAGSPLARPEGVLRGAAAGGSYAQEDAELLPGDVLVLYTPALAADAHPRLLALAPRLSAARSARECAAVLAAAFDGPRTDDACVLVARVS</sequence>
<evidence type="ECO:0000313" key="4">
    <source>
        <dbReference type="EMBL" id="GAA3748826.1"/>
    </source>
</evidence>
<keyword evidence="1" id="KW-0378">Hydrolase</keyword>
<dbReference type="SUPFAM" id="SSF55785">
    <property type="entry name" value="PYP-like sensor domain (PAS domain)"/>
    <property type="match status" value="1"/>
</dbReference>
<organism evidence="4 5">
    <name type="scientific">Streptomyces tremellae</name>
    <dbReference type="NCBI Taxonomy" id="1124239"/>
    <lineage>
        <taxon>Bacteria</taxon>
        <taxon>Bacillati</taxon>
        <taxon>Actinomycetota</taxon>
        <taxon>Actinomycetes</taxon>
        <taxon>Kitasatosporales</taxon>
        <taxon>Streptomycetaceae</taxon>
        <taxon>Streptomyces</taxon>
    </lineage>
</organism>
<dbReference type="InterPro" id="IPR035965">
    <property type="entry name" value="PAS-like_dom_sf"/>
</dbReference>
<dbReference type="Proteomes" id="UP001499884">
    <property type="component" value="Unassembled WGS sequence"/>
</dbReference>
<dbReference type="Pfam" id="PF07228">
    <property type="entry name" value="SpoIIE"/>
    <property type="match status" value="1"/>
</dbReference>
<dbReference type="RefSeq" id="WP_345652074.1">
    <property type="nucleotide sequence ID" value="NZ_BAABEP010000047.1"/>
</dbReference>
<gene>
    <name evidence="4" type="ORF">GCM10023082_51260</name>
</gene>
<dbReference type="Gene3D" id="3.30.450.20">
    <property type="entry name" value="PAS domain"/>
    <property type="match status" value="1"/>
</dbReference>
<dbReference type="Pfam" id="PF08447">
    <property type="entry name" value="PAS_3"/>
    <property type="match status" value="1"/>
</dbReference>
<name>A0ABP7FXT3_9ACTN</name>
<dbReference type="InterPro" id="IPR000700">
    <property type="entry name" value="PAS-assoc_C"/>
</dbReference>
<dbReference type="PANTHER" id="PTHR43156">
    <property type="entry name" value="STAGE II SPORULATION PROTEIN E-RELATED"/>
    <property type="match status" value="1"/>
</dbReference>
<evidence type="ECO:0000259" key="3">
    <source>
        <dbReference type="PROSITE" id="PS50113"/>
    </source>
</evidence>
<dbReference type="Gene3D" id="3.60.40.10">
    <property type="entry name" value="PPM-type phosphatase domain"/>
    <property type="match status" value="1"/>
</dbReference>
<accession>A0ABP7FXT3</accession>
<comment type="caution">
    <text evidence="4">The sequence shown here is derived from an EMBL/GenBank/DDBJ whole genome shotgun (WGS) entry which is preliminary data.</text>
</comment>
<protein>
    <submittedName>
        <fullName evidence="4">PAS domain-containing protein</fullName>
    </submittedName>
</protein>
<dbReference type="InterPro" id="IPR036457">
    <property type="entry name" value="PPM-type-like_dom_sf"/>
</dbReference>
<dbReference type="InterPro" id="IPR001932">
    <property type="entry name" value="PPM-type_phosphatase-like_dom"/>
</dbReference>
<feature type="region of interest" description="Disordered" evidence="2">
    <location>
        <begin position="77"/>
        <end position="101"/>
    </location>
</feature>
<dbReference type="SMART" id="SM00331">
    <property type="entry name" value="PP2C_SIG"/>
    <property type="match status" value="1"/>
</dbReference>
<evidence type="ECO:0000313" key="5">
    <source>
        <dbReference type="Proteomes" id="UP001499884"/>
    </source>
</evidence>
<reference evidence="5" key="1">
    <citation type="journal article" date="2019" name="Int. J. Syst. Evol. Microbiol.">
        <title>The Global Catalogue of Microorganisms (GCM) 10K type strain sequencing project: providing services to taxonomists for standard genome sequencing and annotation.</title>
        <authorList>
            <consortium name="The Broad Institute Genomics Platform"/>
            <consortium name="The Broad Institute Genome Sequencing Center for Infectious Disease"/>
            <person name="Wu L."/>
            <person name="Ma J."/>
        </authorList>
    </citation>
    <scope>NUCLEOTIDE SEQUENCE [LARGE SCALE GENOMIC DNA]</scope>
    <source>
        <strain evidence="5">JCM 30846</strain>
    </source>
</reference>
<dbReference type="InterPro" id="IPR013655">
    <property type="entry name" value="PAS_fold_3"/>
</dbReference>
<dbReference type="PROSITE" id="PS50113">
    <property type="entry name" value="PAC"/>
    <property type="match status" value="1"/>
</dbReference>
<dbReference type="InterPro" id="IPR052016">
    <property type="entry name" value="Bact_Sigma-Reg"/>
</dbReference>
<dbReference type="EMBL" id="BAABEP010000047">
    <property type="protein sequence ID" value="GAA3748826.1"/>
    <property type="molecule type" value="Genomic_DNA"/>
</dbReference>
<dbReference type="PANTHER" id="PTHR43156:SF2">
    <property type="entry name" value="STAGE II SPORULATION PROTEIN E"/>
    <property type="match status" value="1"/>
</dbReference>
<evidence type="ECO:0000256" key="2">
    <source>
        <dbReference type="SAM" id="MobiDB-lite"/>
    </source>
</evidence>
<keyword evidence="5" id="KW-1185">Reference proteome</keyword>
<feature type="domain" description="PAC" evidence="3">
    <location>
        <begin position="167"/>
        <end position="219"/>
    </location>
</feature>
<evidence type="ECO:0000256" key="1">
    <source>
        <dbReference type="ARBA" id="ARBA00022801"/>
    </source>
</evidence>